<evidence type="ECO:0000313" key="2">
    <source>
        <dbReference type="EMBL" id="RXF58002.1"/>
    </source>
</evidence>
<comment type="caution">
    <text evidence="2">The sequence shown here is derived from an EMBL/GenBank/DDBJ whole genome shotgun (WGS) entry which is preliminary data.</text>
</comment>
<reference evidence="3 5" key="1">
    <citation type="submission" date="2017-06" db="EMBL/GenBank/DDBJ databases">
        <authorList>
            <person name="Swanenburg J."/>
            <person name="Kort R."/>
        </authorList>
    </citation>
    <scope>NUCLEOTIDE SEQUENCE [LARGE SCALE GENOMIC DNA]</scope>
    <source>
        <strain evidence="3 5">RL05</strain>
    </source>
</reference>
<organism evidence="2 4">
    <name type="scientific">Lactobacillus crispatus</name>
    <dbReference type="NCBI Taxonomy" id="47770"/>
    <lineage>
        <taxon>Bacteria</taxon>
        <taxon>Bacillati</taxon>
        <taxon>Bacillota</taxon>
        <taxon>Bacilli</taxon>
        <taxon>Lactobacillales</taxon>
        <taxon>Lactobacillaceae</taxon>
        <taxon>Lactobacillus</taxon>
    </lineage>
</organism>
<protein>
    <submittedName>
        <fullName evidence="2">Uncharacterized protein</fullName>
    </submittedName>
</protein>
<dbReference type="EMBL" id="JBETVU010000012">
    <property type="protein sequence ID" value="MES5148688.1"/>
    <property type="molecule type" value="Genomic_DNA"/>
</dbReference>
<evidence type="ECO:0000313" key="5">
    <source>
        <dbReference type="Proteomes" id="UP000295195"/>
    </source>
</evidence>
<keyword evidence="6" id="KW-1185">Reference proteome</keyword>
<dbReference type="Proteomes" id="UP001434419">
    <property type="component" value="Unassembled WGS sequence"/>
</dbReference>
<dbReference type="RefSeq" id="WP_005722205.1">
    <property type="nucleotide sequence ID" value="NZ_CAZZQD010000001.1"/>
</dbReference>
<accession>A0A135ZGQ5</accession>
<dbReference type="EMBL" id="NKLP01000133">
    <property type="protein sequence ID" value="TDN30629.1"/>
    <property type="molecule type" value="Genomic_DNA"/>
</dbReference>
<evidence type="ECO:0000313" key="6">
    <source>
        <dbReference type="Proteomes" id="UP001434419"/>
    </source>
</evidence>
<reference evidence="1" key="3">
    <citation type="submission" date="2024-06" db="EMBL/GenBank/DDBJ databases">
        <title>Vaginal Lactobacillus fatty acid response mechanisms reveal a metabolite-targeted strategy for bacterial vaginosis treatment.</title>
        <authorList>
            <person name="Zhu M."/>
            <person name="Blainey P.C."/>
            <person name="Bloom S.M."/>
            <person name="Kwon D.S."/>
        </authorList>
    </citation>
    <scope>NUCLEOTIDE SEQUENCE</scope>
    <source>
        <strain evidence="1">194_F1_1</strain>
    </source>
</reference>
<dbReference type="EMBL" id="SCLX01000019">
    <property type="protein sequence ID" value="RXF58002.1"/>
    <property type="molecule type" value="Genomic_DNA"/>
</dbReference>
<proteinExistence type="predicted"/>
<dbReference type="Proteomes" id="UP000289808">
    <property type="component" value="Unassembled WGS sequence"/>
</dbReference>
<sequence length="63" mass="7537">MQVLNDLKMPNKETLYFNDHIVPWIEKEEWANNEHTEVALTFKKNTPVDIINKFLICRSELAY</sequence>
<reference evidence="2 4" key="2">
    <citation type="submission" date="2019-01" db="EMBL/GenBank/DDBJ databases">
        <title>The genome sequence of Lactobacillus crispatus L49.</title>
        <authorList>
            <person name="Zhong J."/>
            <person name="Zhang J."/>
        </authorList>
    </citation>
    <scope>NUCLEOTIDE SEQUENCE [LARGE SCALE GENOMIC DNA]</scope>
    <source>
        <strain evidence="2 4">L49</strain>
    </source>
</reference>
<evidence type="ECO:0000313" key="4">
    <source>
        <dbReference type="Proteomes" id="UP000289808"/>
    </source>
</evidence>
<dbReference type="AlphaFoldDB" id="A0A135ZGQ5"/>
<gene>
    <name evidence="1" type="ORF">ABVC42_01835</name>
    <name evidence="3" type="ORF">CEE75_07765</name>
    <name evidence="2" type="ORF">ERD32_04625</name>
</gene>
<dbReference type="Proteomes" id="UP000295195">
    <property type="component" value="Unassembled WGS sequence"/>
</dbReference>
<evidence type="ECO:0000313" key="1">
    <source>
        <dbReference type="EMBL" id="MES5148688.1"/>
    </source>
</evidence>
<evidence type="ECO:0000313" key="3">
    <source>
        <dbReference type="EMBL" id="TDN30629.1"/>
    </source>
</evidence>
<name>A0A135ZGQ5_9LACO</name>